<feature type="region of interest" description="Disordered" evidence="1">
    <location>
        <begin position="1"/>
        <end position="27"/>
    </location>
</feature>
<evidence type="ECO:0000313" key="2">
    <source>
        <dbReference type="EMBL" id="MEQ2198879.1"/>
    </source>
</evidence>
<evidence type="ECO:0000256" key="1">
    <source>
        <dbReference type="SAM" id="MobiDB-lite"/>
    </source>
</evidence>
<feature type="non-terminal residue" evidence="2">
    <location>
        <position position="1"/>
    </location>
</feature>
<protein>
    <submittedName>
        <fullName evidence="2">Uncharacterized protein</fullName>
    </submittedName>
</protein>
<evidence type="ECO:0000313" key="3">
    <source>
        <dbReference type="Proteomes" id="UP001434883"/>
    </source>
</evidence>
<feature type="compositionally biased region" description="Low complexity" evidence="1">
    <location>
        <begin position="1"/>
        <end position="22"/>
    </location>
</feature>
<keyword evidence="3" id="KW-1185">Reference proteome</keyword>
<sequence length="121" mass="12839">GRVLDSTSSGSSSRSQSPLLLSPANSQNIYNGGPMMRSLSHPGEGVIQLISVARLSSLGIIIGGGSNRPDGPAVFIQEVLSGGDCHRVRNESNCNKYTVPLIFRTADTGLKTLEFCSKLKY</sequence>
<gene>
    <name evidence="2" type="ORF">XENOCAPTIV_020069</name>
</gene>
<comment type="caution">
    <text evidence="2">The sequence shown here is derived from an EMBL/GenBank/DDBJ whole genome shotgun (WGS) entry which is preliminary data.</text>
</comment>
<name>A0ABV0QST3_9TELE</name>
<proteinExistence type="predicted"/>
<accession>A0ABV0QST3</accession>
<organism evidence="2 3">
    <name type="scientific">Xenoophorus captivus</name>
    <dbReference type="NCBI Taxonomy" id="1517983"/>
    <lineage>
        <taxon>Eukaryota</taxon>
        <taxon>Metazoa</taxon>
        <taxon>Chordata</taxon>
        <taxon>Craniata</taxon>
        <taxon>Vertebrata</taxon>
        <taxon>Euteleostomi</taxon>
        <taxon>Actinopterygii</taxon>
        <taxon>Neopterygii</taxon>
        <taxon>Teleostei</taxon>
        <taxon>Neoteleostei</taxon>
        <taxon>Acanthomorphata</taxon>
        <taxon>Ovalentaria</taxon>
        <taxon>Atherinomorphae</taxon>
        <taxon>Cyprinodontiformes</taxon>
        <taxon>Goodeidae</taxon>
        <taxon>Xenoophorus</taxon>
    </lineage>
</organism>
<dbReference type="EMBL" id="JAHRIN010021107">
    <property type="protein sequence ID" value="MEQ2198879.1"/>
    <property type="molecule type" value="Genomic_DNA"/>
</dbReference>
<reference evidence="2 3" key="1">
    <citation type="submission" date="2021-06" db="EMBL/GenBank/DDBJ databases">
        <authorList>
            <person name="Palmer J.M."/>
        </authorList>
    </citation>
    <scope>NUCLEOTIDE SEQUENCE [LARGE SCALE GENOMIC DNA]</scope>
    <source>
        <strain evidence="2 3">XC_2019</strain>
        <tissue evidence="2">Muscle</tissue>
    </source>
</reference>
<dbReference type="Proteomes" id="UP001434883">
    <property type="component" value="Unassembled WGS sequence"/>
</dbReference>